<reference evidence="3" key="2">
    <citation type="submission" date="2025-08" db="UniProtKB">
        <authorList>
            <consortium name="Ensembl"/>
        </authorList>
    </citation>
    <scope>IDENTIFICATION</scope>
</reference>
<organism evidence="3 4">
    <name type="scientific">Anabas testudineus</name>
    <name type="common">Climbing perch</name>
    <name type="synonym">Anthias testudineus</name>
    <dbReference type="NCBI Taxonomy" id="64144"/>
    <lineage>
        <taxon>Eukaryota</taxon>
        <taxon>Metazoa</taxon>
        <taxon>Chordata</taxon>
        <taxon>Craniata</taxon>
        <taxon>Vertebrata</taxon>
        <taxon>Euteleostomi</taxon>
        <taxon>Actinopterygii</taxon>
        <taxon>Neopterygii</taxon>
        <taxon>Teleostei</taxon>
        <taxon>Neoteleostei</taxon>
        <taxon>Acanthomorphata</taxon>
        <taxon>Anabantaria</taxon>
        <taxon>Anabantiformes</taxon>
        <taxon>Anabantoidei</taxon>
        <taxon>Anabantidae</taxon>
        <taxon>Anabas</taxon>
    </lineage>
</organism>
<accession>A0A7N6B9J4</accession>
<dbReference type="Ensembl" id="ENSATET00000043213.1">
    <property type="protein sequence ID" value="ENSATEP00000060513.1"/>
    <property type="gene ID" value="ENSATEG00000002122.2"/>
</dbReference>
<dbReference type="Proteomes" id="UP000265040">
    <property type="component" value="Chromosome 1"/>
</dbReference>
<dbReference type="Gene3D" id="2.60.40.10">
    <property type="entry name" value="Immunoglobulins"/>
    <property type="match status" value="2"/>
</dbReference>
<dbReference type="InterPro" id="IPR036179">
    <property type="entry name" value="Ig-like_dom_sf"/>
</dbReference>
<dbReference type="CDD" id="cd12087">
    <property type="entry name" value="TM_EGFR-like"/>
    <property type="match status" value="1"/>
</dbReference>
<evidence type="ECO:0000313" key="3">
    <source>
        <dbReference type="Ensembl" id="ENSATEP00000060513.1"/>
    </source>
</evidence>
<sequence>MEGNNVTLEATNENVERNDTVSWTLSEDCRSKRIAQWKNFTIFINEGFEDVLQMNQHNGSLTLIKVTKNNAGIYCVRVLLISVAHTTHNTTACPFYKQAISILAFIIYGIKMHIKDQTLSIRCHVTQDSCYINCSVKNTPNVTLTWYKEEEKINQTNNLDIAVDLILPLDIQNHNEYTYSCVAANPVINKTDENKSTFQDEFCSCLCQTFIYCIKHFHFFTGPGINYYYIIIVLVVVGLIAVWYKRRRIQRNNEGQAGM</sequence>
<proteinExistence type="predicted"/>
<dbReference type="AlphaFoldDB" id="A0A7N6B9J4"/>
<name>A0A7N6B9J4_ANATE</name>
<feature type="transmembrane region" description="Helical" evidence="1">
    <location>
        <begin position="227"/>
        <end position="244"/>
    </location>
</feature>
<dbReference type="PANTHER" id="PTHR21063:SF4">
    <property type="entry name" value="CD48 ANTIGEN-RELATED"/>
    <property type="match status" value="1"/>
</dbReference>
<evidence type="ECO:0000256" key="1">
    <source>
        <dbReference type="SAM" id="Phobius"/>
    </source>
</evidence>
<evidence type="ECO:0000313" key="4">
    <source>
        <dbReference type="Proteomes" id="UP000265040"/>
    </source>
</evidence>
<dbReference type="PANTHER" id="PTHR21063">
    <property type="entry name" value="LFA-3"/>
    <property type="match status" value="1"/>
</dbReference>
<keyword evidence="1" id="KW-0472">Membrane</keyword>
<dbReference type="Pfam" id="PF13895">
    <property type="entry name" value="Ig_2"/>
    <property type="match status" value="1"/>
</dbReference>
<dbReference type="SUPFAM" id="SSF48726">
    <property type="entry name" value="Immunoglobulin"/>
    <property type="match status" value="2"/>
</dbReference>
<dbReference type="PROSITE" id="PS50835">
    <property type="entry name" value="IG_LIKE"/>
    <property type="match status" value="1"/>
</dbReference>
<keyword evidence="1" id="KW-0812">Transmembrane</keyword>
<dbReference type="InterPro" id="IPR007110">
    <property type="entry name" value="Ig-like_dom"/>
</dbReference>
<keyword evidence="1" id="KW-1133">Transmembrane helix</keyword>
<protein>
    <recommendedName>
        <fullName evidence="2">Ig-like domain-containing protein</fullName>
    </recommendedName>
</protein>
<dbReference type="GeneTree" id="ENSGT00990000203954"/>
<keyword evidence="4" id="KW-1185">Reference proteome</keyword>
<reference evidence="3" key="1">
    <citation type="submission" date="2021-04" db="EMBL/GenBank/DDBJ databases">
        <authorList>
            <consortium name="Wellcome Sanger Institute Data Sharing"/>
        </authorList>
    </citation>
    <scope>NUCLEOTIDE SEQUENCE [LARGE SCALE GENOMIC DNA]</scope>
</reference>
<dbReference type="InterPro" id="IPR013783">
    <property type="entry name" value="Ig-like_fold"/>
</dbReference>
<evidence type="ECO:0000259" key="2">
    <source>
        <dbReference type="PROSITE" id="PS50835"/>
    </source>
</evidence>
<feature type="domain" description="Ig-like" evidence="2">
    <location>
        <begin position="117"/>
        <end position="199"/>
    </location>
</feature>
<reference evidence="3" key="3">
    <citation type="submission" date="2025-09" db="UniProtKB">
        <authorList>
            <consortium name="Ensembl"/>
        </authorList>
    </citation>
    <scope>IDENTIFICATION</scope>
</reference>